<reference evidence="1" key="1">
    <citation type="submission" date="2022-11" db="EMBL/GenBank/DDBJ databases">
        <title>Centuries of genome instability and evolution in soft-shell clam transmissible cancer (bioRxiv).</title>
        <authorList>
            <person name="Hart S.F.M."/>
            <person name="Yonemitsu M.A."/>
            <person name="Giersch R.M."/>
            <person name="Beal B.F."/>
            <person name="Arriagada G."/>
            <person name="Davis B.W."/>
            <person name="Ostrander E.A."/>
            <person name="Goff S.P."/>
            <person name="Metzger M.J."/>
        </authorList>
    </citation>
    <scope>NUCLEOTIDE SEQUENCE</scope>
    <source>
        <strain evidence="1">MELC-2E11</strain>
        <tissue evidence="1">Siphon/mantle</tissue>
    </source>
</reference>
<dbReference type="Proteomes" id="UP001164746">
    <property type="component" value="Chromosome 6"/>
</dbReference>
<sequence>MQRSPHGEMKKEEIPLMIIKQLPNQSIPQCAQLPIPLYKNMRCTSRPTTCPFNYVVLLLKPVIRYLHIVYCVLVKQTNQTVLSSWSRSDTYISIVLYRLRLEAAIICPKLEAVNRSFLAAAQREFSLCPVVMKAIWVIFCWDRTSDRLKYVLGSCDERYPGLTNTSSISGNGSCGGLGSSNRIQCKATILFGSPVFLVGGCLLYARRYNTWTIPVAEHVASHGKLLTQVQYEDNHSSRTSLVANTVASHGRLLTQVQYEDNHSSRTSLVANTEVFETSILNLAKVRLVVHRGGK</sequence>
<evidence type="ECO:0000313" key="2">
    <source>
        <dbReference type="Proteomes" id="UP001164746"/>
    </source>
</evidence>
<name>A0ABY7ECX6_MYAAR</name>
<keyword evidence="2" id="KW-1185">Reference proteome</keyword>
<proteinExistence type="predicted"/>
<dbReference type="EMBL" id="CP111017">
    <property type="protein sequence ID" value="WAR07867.1"/>
    <property type="molecule type" value="Genomic_DNA"/>
</dbReference>
<evidence type="ECO:0000313" key="1">
    <source>
        <dbReference type="EMBL" id="WAR07867.1"/>
    </source>
</evidence>
<organism evidence="1 2">
    <name type="scientific">Mya arenaria</name>
    <name type="common">Soft-shell clam</name>
    <dbReference type="NCBI Taxonomy" id="6604"/>
    <lineage>
        <taxon>Eukaryota</taxon>
        <taxon>Metazoa</taxon>
        <taxon>Spiralia</taxon>
        <taxon>Lophotrochozoa</taxon>
        <taxon>Mollusca</taxon>
        <taxon>Bivalvia</taxon>
        <taxon>Autobranchia</taxon>
        <taxon>Heteroconchia</taxon>
        <taxon>Euheterodonta</taxon>
        <taxon>Imparidentia</taxon>
        <taxon>Neoheterodontei</taxon>
        <taxon>Myida</taxon>
        <taxon>Myoidea</taxon>
        <taxon>Myidae</taxon>
        <taxon>Mya</taxon>
    </lineage>
</organism>
<accession>A0ABY7ECX6</accession>
<gene>
    <name evidence="1" type="ORF">MAR_017825</name>
</gene>
<protein>
    <submittedName>
        <fullName evidence="1">Uncharacterized protein</fullName>
    </submittedName>
</protein>